<protein>
    <recommendedName>
        <fullName evidence="4">DUF4878 domain-containing protein</fullName>
    </recommendedName>
</protein>
<name>A0AAP2CNR7_9RHOB</name>
<evidence type="ECO:0000313" key="2">
    <source>
        <dbReference type="EMBL" id="MBT0956960.1"/>
    </source>
</evidence>
<dbReference type="RefSeq" id="WP_327793139.1">
    <property type="nucleotide sequence ID" value="NZ_JADQAZ010000001.1"/>
</dbReference>
<accession>A0AAP2CNR7</accession>
<dbReference type="Proteomes" id="UP001315686">
    <property type="component" value="Unassembled WGS sequence"/>
</dbReference>
<keyword evidence="1" id="KW-1133">Transmembrane helix</keyword>
<comment type="caution">
    <text evidence="2">The sequence shown here is derived from an EMBL/GenBank/DDBJ whole genome shotgun (WGS) entry which is preliminary data.</text>
</comment>
<dbReference type="EMBL" id="JADQAZ010000001">
    <property type="protein sequence ID" value="MBT0956960.1"/>
    <property type="molecule type" value="Genomic_DNA"/>
</dbReference>
<evidence type="ECO:0000256" key="1">
    <source>
        <dbReference type="SAM" id="Phobius"/>
    </source>
</evidence>
<reference evidence="2 3" key="1">
    <citation type="journal article" date="2021" name="Arch. Microbiol.">
        <title>Harenicola maris gen. nov., sp. nov. isolated from the Sea of Japan shallow sediments.</title>
        <authorList>
            <person name="Romanenko L.A."/>
            <person name="Kurilenko V.V."/>
            <person name="Chernysheva N.Y."/>
            <person name="Tekutyeva L.A."/>
            <person name="Velansky P.V."/>
            <person name="Svetashev V.I."/>
            <person name="Isaeva M.P."/>
        </authorList>
    </citation>
    <scope>NUCLEOTIDE SEQUENCE [LARGE SCALE GENOMIC DNA]</scope>
    <source>
        <strain evidence="2 3">KMM 3653</strain>
    </source>
</reference>
<evidence type="ECO:0000313" key="3">
    <source>
        <dbReference type="Proteomes" id="UP001315686"/>
    </source>
</evidence>
<dbReference type="AlphaFoldDB" id="A0AAP2CNR7"/>
<keyword evidence="1" id="KW-0472">Membrane</keyword>
<keyword evidence="1" id="KW-0812">Transmembrane</keyword>
<gene>
    <name evidence="2" type="ORF">IV417_06150</name>
</gene>
<keyword evidence="3" id="KW-1185">Reference proteome</keyword>
<evidence type="ECO:0008006" key="4">
    <source>
        <dbReference type="Google" id="ProtNLM"/>
    </source>
</evidence>
<organism evidence="2 3">
    <name type="scientific">Harenicola maris</name>
    <dbReference type="NCBI Taxonomy" id="2841044"/>
    <lineage>
        <taxon>Bacteria</taxon>
        <taxon>Pseudomonadati</taxon>
        <taxon>Pseudomonadota</taxon>
        <taxon>Alphaproteobacteria</taxon>
        <taxon>Rhodobacterales</taxon>
        <taxon>Paracoccaceae</taxon>
        <taxon>Harenicola</taxon>
    </lineage>
</organism>
<feature type="transmembrane region" description="Helical" evidence="1">
    <location>
        <begin position="19"/>
        <end position="39"/>
    </location>
</feature>
<sequence>MADNIYGVSDPKPSGNKNIFVVAGILIGLALAVGLALFVSMSRAAGPELVVKDFSDRAAKGDIDGAFDLLSASIKRDHTTNEIQSLLERIAIYGVPVTLTVESVTEGKVESRVTGSVTGGIHSAFPAQYVLLMEEEGWRINTFNYGTDPQPLKDAVARFVAAIADENIDTAFGELSEGFTTKFTKDQVQTGLTNAQVWGTAYTIDYVSHEIFEGEASYRGTLYDEEGGEKPFTAKLEEGEDGTWRLFAFDYAPQP</sequence>
<proteinExistence type="predicted"/>